<protein>
    <submittedName>
        <fullName evidence="6">RNA polymerase sigma factor RpoE</fullName>
    </submittedName>
</protein>
<proteinExistence type="predicted"/>
<keyword evidence="7" id="KW-1185">Reference proteome</keyword>
<evidence type="ECO:0000259" key="5">
    <source>
        <dbReference type="Pfam" id="PF04542"/>
    </source>
</evidence>
<dbReference type="InterPro" id="IPR039425">
    <property type="entry name" value="RNA_pol_sigma-70-like"/>
</dbReference>
<name>A0A5C6FEI9_9BACT</name>
<keyword evidence="2" id="KW-0731">Sigma factor</keyword>
<keyword evidence="3" id="KW-0238">DNA-binding</keyword>
<dbReference type="EMBL" id="SJPW01000001">
    <property type="protein sequence ID" value="TWU60226.1"/>
    <property type="molecule type" value="Genomic_DNA"/>
</dbReference>
<dbReference type="Proteomes" id="UP000318288">
    <property type="component" value="Unassembled WGS sequence"/>
</dbReference>
<gene>
    <name evidence="6" type="ORF">Poly51_05010</name>
</gene>
<evidence type="ECO:0000256" key="1">
    <source>
        <dbReference type="ARBA" id="ARBA00023015"/>
    </source>
</evidence>
<dbReference type="InterPro" id="IPR053721">
    <property type="entry name" value="Fimbrial_Adhesin_Reg"/>
</dbReference>
<feature type="domain" description="RNA polymerase sigma-70 region 2" evidence="5">
    <location>
        <begin position="28"/>
        <end position="94"/>
    </location>
</feature>
<organism evidence="6 7">
    <name type="scientific">Rubripirellula tenax</name>
    <dbReference type="NCBI Taxonomy" id="2528015"/>
    <lineage>
        <taxon>Bacteria</taxon>
        <taxon>Pseudomonadati</taxon>
        <taxon>Planctomycetota</taxon>
        <taxon>Planctomycetia</taxon>
        <taxon>Pirellulales</taxon>
        <taxon>Pirellulaceae</taxon>
        <taxon>Rubripirellula</taxon>
    </lineage>
</organism>
<dbReference type="Gene3D" id="1.10.1740.10">
    <property type="match status" value="1"/>
</dbReference>
<dbReference type="OrthoDB" id="258490at2"/>
<accession>A0A5C6FEI9</accession>
<sequence length="205" mass="23494">MADTSLSLLQRIKHSDDSEIWNRLDILYRPLLVAWMRKYDVQPSDADDLAQEVLWVVSKEVGTFEHNGRTGAFRAWIKTILVHRLRTFWRTRDRHPRTADGSDVVRRLAELDDPASDMSRLWDDEHDRHVAGQLMIQAERHFSPETWNAFKRVAIDGARADVAARELGMTLNAVFIAKSRVLSRLRQEAAGLVEHATTAGPEKKS</sequence>
<dbReference type="AlphaFoldDB" id="A0A5C6FEI9"/>
<evidence type="ECO:0000313" key="6">
    <source>
        <dbReference type="EMBL" id="TWU60226.1"/>
    </source>
</evidence>
<dbReference type="PANTHER" id="PTHR43133:SF8">
    <property type="entry name" value="RNA POLYMERASE SIGMA FACTOR HI_1459-RELATED"/>
    <property type="match status" value="1"/>
</dbReference>
<dbReference type="GO" id="GO:0016987">
    <property type="term" value="F:sigma factor activity"/>
    <property type="evidence" value="ECO:0007669"/>
    <property type="project" value="UniProtKB-KW"/>
</dbReference>
<dbReference type="GO" id="GO:0006352">
    <property type="term" value="P:DNA-templated transcription initiation"/>
    <property type="evidence" value="ECO:0007669"/>
    <property type="project" value="InterPro"/>
</dbReference>
<dbReference type="RefSeq" id="WP_146453864.1">
    <property type="nucleotide sequence ID" value="NZ_SJPW01000001.1"/>
</dbReference>
<dbReference type="InterPro" id="IPR007627">
    <property type="entry name" value="RNA_pol_sigma70_r2"/>
</dbReference>
<evidence type="ECO:0000313" key="7">
    <source>
        <dbReference type="Proteomes" id="UP000318288"/>
    </source>
</evidence>
<dbReference type="Gene3D" id="1.10.10.2690">
    <property type="match status" value="1"/>
</dbReference>
<comment type="caution">
    <text evidence="6">The sequence shown here is derived from an EMBL/GenBank/DDBJ whole genome shotgun (WGS) entry which is preliminary data.</text>
</comment>
<evidence type="ECO:0000256" key="2">
    <source>
        <dbReference type="ARBA" id="ARBA00023082"/>
    </source>
</evidence>
<evidence type="ECO:0000256" key="4">
    <source>
        <dbReference type="ARBA" id="ARBA00023163"/>
    </source>
</evidence>
<keyword evidence="4" id="KW-0804">Transcription</keyword>
<keyword evidence="1" id="KW-0805">Transcription regulation</keyword>
<reference evidence="6 7" key="1">
    <citation type="submission" date="2019-02" db="EMBL/GenBank/DDBJ databases">
        <title>Deep-cultivation of Planctomycetes and their phenomic and genomic characterization uncovers novel biology.</title>
        <authorList>
            <person name="Wiegand S."/>
            <person name="Jogler M."/>
            <person name="Boedeker C."/>
            <person name="Pinto D."/>
            <person name="Vollmers J."/>
            <person name="Rivas-Marin E."/>
            <person name="Kohn T."/>
            <person name="Peeters S.H."/>
            <person name="Heuer A."/>
            <person name="Rast P."/>
            <person name="Oberbeckmann S."/>
            <person name="Bunk B."/>
            <person name="Jeske O."/>
            <person name="Meyerdierks A."/>
            <person name="Storesund J.E."/>
            <person name="Kallscheuer N."/>
            <person name="Luecker S."/>
            <person name="Lage O.M."/>
            <person name="Pohl T."/>
            <person name="Merkel B.J."/>
            <person name="Hornburger P."/>
            <person name="Mueller R.-W."/>
            <person name="Bruemmer F."/>
            <person name="Labrenz M."/>
            <person name="Spormann A.M."/>
            <person name="Op Den Camp H."/>
            <person name="Overmann J."/>
            <person name="Amann R."/>
            <person name="Jetten M.S.M."/>
            <person name="Mascher T."/>
            <person name="Medema M.H."/>
            <person name="Devos D.P."/>
            <person name="Kaster A.-K."/>
            <person name="Ovreas L."/>
            <person name="Rohde M."/>
            <person name="Galperin M.Y."/>
            <person name="Jogler C."/>
        </authorList>
    </citation>
    <scope>NUCLEOTIDE SEQUENCE [LARGE SCALE GENOMIC DNA]</scope>
    <source>
        <strain evidence="6 7">Poly51</strain>
    </source>
</reference>
<evidence type="ECO:0000256" key="3">
    <source>
        <dbReference type="ARBA" id="ARBA00023125"/>
    </source>
</evidence>
<dbReference type="InterPro" id="IPR013325">
    <property type="entry name" value="RNA_pol_sigma_r2"/>
</dbReference>
<dbReference type="Pfam" id="PF04542">
    <property type="entry name" value="Sigma70_r2"/>
    <property type="match status" value="1"/>
</dbReference>
<dbReference type="SUPFAM" id="SSF88946">
    <property type="entry name" value="Sigma2 domain of RNA polymerase sigma factors"/>
    <property type="match status" value="1"/>
</dbReference>
<dbReference type="PANTHER" id="PTHR43133">
    <property type="entry name" value="RNA POLYMERASE ECF-TYPE SIGMA FACTO"/>
    <property type="match status" value="1"/>
</dbReference>
<dbReference type="GO" id="GO:0003677">
    <property type="term" value="F:DNA binding"/>
    <property type="evidence" value="ECO:0007669"/>
    <property type="project" value="UniProtKB-KW"/>
</dbReference>